<dbReference type="OrthoDB" id="5353310at2759"/>
<proteinExistence type="predicted"/>
<keyword evidence="1" id="KW-0812">Transmembrane</keyword>
<keyword evidence="1" id="KW-1133">Transmembrane helix</keyword>
<dbReference type="RefSeq" id="XP_033393988.1">
    <property type="nucleotide sequence ID" value="XM_033541071.1"/>
</dbReference>
<reference evidence="2" key="1">
    <citation type="journal article" date="2020" name="Stud. Mycol.">
        <title>101 Dothideomycetes genomes: a test case for predicting lifestyles and emergence of pathogens.</title>
        <authorList>
            <person name="Haridas S."/>
            <person name="Albert R."/>
            <person name="Binder M."/>
            <person name="Bloem J."/>
            <person name="Labutti K."/>
            <person name="Salamov A."/>
            <person name="Andreopoulos B."/>
            <person name="Baker S."/>
            <person name="Barry K."/>
            <person name="Bills G."/>
            <person name="Bluhm B."/>
            <person name="Cannon C."/>
            <person name="Castanera R."/>
            <person name="Culley D."/>
            <person name="Daum C."/>
            <person name="Ezra D."/>
            <person name="Gonzalez J."/>
            <person name="Henrissat B."/>
            <person name="Kuo A."/>
            <person name="Liang C."/>
            <person name="Lipzen A."/>
            <person name="Lutzoni F."/>
            <person name="Magnuson J."/>
            <person name="Mondo S."/>
            <person name="Nolan M."/>
            <person name="Ohm R."/>
            <person name="Pangilinan J."/>
            <person name="Park H.-J."/>
            <person name="Ramirez L."/>
            <person name="Alfaro M."/>
            <person name="Sun H."/>
            <person name="Tritt A."/>
            <person name="Yoshinaga Y."/>
            <person name="Zwiers L.-H."/>
            <person name="Turgeon B."/>
            <person name="Goodwin S."/>
            <person name="Spatafora J."/>
            <person name="Crous P."/>
            <person name="Grigoriev I."/>
        </authorList>
    </citation>
    <scope>NUCLEOTIDE SEQUENCE</scope>
    <source>
        <strain evidence="2">CBS 121167</strain>
    </source>
</reference>
<evidence type="ECO:0000313" key="2">
    <source>
        <dbReference type="EMBL" id="KAF2138275.1"/>
    </source>
</evidence>
<dbReference type="AlphaFoldDB" id="A0A6A6B4T2"/>
<name>A0A6A6B4T2_9PEZI</name>
<dbReference type="GeneID" id="54298567"/>
<keyword evidence="3" id="KW-1185">Reference proteome</keyword>
<protein>
    <submittedName>
        <fullName evidence="2">Uncharacterized protein</fullName>
    </submittedName>
</protein>
<dbReference type="Proteomes" id="UP000799438">
    <property type="component" value="Unassembled WGS sequence"/>
</dbReference>
<dbReference type="EMBL" id="ML995497">
    <property type="protein sequence ID" value="KAF2138275.1"/>
    <property type="molecule type" value="Genomic_DNA"/>
</dbReference>
<organism evidence="2 3">
    <name type="scientific">Aplosporella prunicola CBS 121167</name>
    <dbReference type="NCBI Taxonomy" id="1176127"/>
    <lineage>
        <taxon>Eukaryota</taxon>
        <taxon>Fungi</taxon>
        <taxon>Dikarya</taxon>
        <taxon>Ascomycota</taxon>
        <taxon>Pezizomycotina</taxon>
        <taxon>Dothideomycetes</taxon>
        <taxon>Dothideomycetes incertae sedis</taxon>
        <taxon>Botryosphaeriales</taxon>
        <taxon>Aplosporellaceae</taxon>
        <taxon>Aplosporella</taxon>
    </lineage>
</organism>
<evidence type="ECO:0000313" key="3">
    <source>
        <dbReference type="Proteomes" id="UP000799438"/>
    </source>
</evidence>
<keyword evidence="1" id="KW-0472">Membrane</keyword>
<feature type="transmembrane region" description="Helical" evidence="1">
    <location>
        <begin position="51"/>
        <end position="74"/>
    </location>
</feature>
<evidence type="ECO:0000256" key="1">
    <source>
        <dbReference type="SAM" id="Phobius"/>
    </source>
</evidence>
<gene>
    <name evidence="2" type="ORF">K452DRAFT_290865</name>
</gene>
<accession>A0A6A6B4T2</accession>
<sequence>MATVRDSDFWKRFSAAVHLDEEATAQASSKELAHSDSWLAREQVKRRRRSFICWIFWVGFAGFVTGVVVLVFWFDSAGFFKNRKKVDAE</sequence>